<dbReference type="AlphaFoldDB" id="A0AAD6Z312"/>
<keyword evidence="2" id="KW-0862">Zinc</keyword>
<dbReference type="GO" id="GO:0000981">
    <property type="term" value="F:DNA-binding transcription factor activity, RNA polymerase II-specific"/>
    <property type="evidence" value="ECO:0007669"/>
    <property type="project" value="InterPro"/>
</dbReference>
<evidence type="ECO:0000256" key="7">
    <source>
        <dbReference type="SAM" id="MobiDB-lite"/>
    </source>
</evidence>
<dbReference type="SUPFAM" id="SSF57701">
    <property type="entry name" value="Zn2/Cys6 DNA-binding domain"/>
    <property type="match status" value="1"/>
</dbReference>
<name>A0AAD6Z312_9AGAR</name>
<keyword evidence="10" id="KW-1185">Reference proteome</keyword>
<evidence type="ECO:0000256" key="5">
    <source>
        <dbReference type="ARBA" id="ARBA00023242"/>
    </source>
</evidence>
<dbReference type="CDD" id="cd00067">
    <property type="entry name" value="GAL4"/>
    <property type="match status" value="1"/>
</dbReference>
<keyword evidence="3" id="KW-0805">Transcription regulation</keyword>
<dbReference type="GO" id="GO:0006351">
    <property type="term" value="P:DNA-templated transcription"/>
    <property type="evidence" value="ECO:0007669"/>
    <property type="project" value="InterPro"/>
</dbReference>
<evidence type="ECO:0000256" key="2">
    <source>
        <dbReference type="ARBA" id="ARBA00022833"/>
    </source>
</evidence>
<dbReference type="GO" id="GO:0008270">
    <property type="term" value="F:zinc ion binding"/>
    <property type="evidence" value="ECO:0007669"/>
    <property type="project" value="UniProtKB-KW"/>
</dbReference>
<evidence type="ECO:0000256" key="6">
    <source>
        <dbReference type="PROSITE-ProRule" id="PRU00042"/>
    </source>
</evidence>
<dbReference type="EMBL" id="JARIHO010000098">
    <property type="protein sequence ID" value="KAJ7304838.1"/>
    <property type="molecule type" value="Genomic_DNA"/>
</dbReference>
<accession>A0AAD6Z312</accession>
<proteinExistence type="predicted"/>
<dbReference type="GO" id="GO:0003677">
    <property type="term" value="F:DNA binding"/>
    <property type="evidence" value="ECO:0007669"/>
    <property type="project" value="InterPro"/>
</dbReference>
<keyword evidence="6" id="KW-0863">Zinc-finger</keyword>
<evidence type="ECO:0000313" key="9">
    <source>
        <dbReference type="EMBL" id="KAJ7304838.1"/>
    </source>
</evidence>
<protein>
    <recommendedName>
        <fullName evidence="8">C2H2-type domain-containing protein</fullName>
    </recommendedName>
</protein>
<keyword evidence="1" id="KW-0479">Metal-binding</keyword>
<dbReference type="PANTHER" id="PTHR47660">
    <property type="entry name" value="TRANSCRIPTION FACTOR WITH C2H2 AND ZN(2)-CYS(6) DNA BINDING DOMAIN (EUROFUNG)-RELATED-RELATED"/>
    <property type="match status" value="1"/>
</dbReference>
<keyword evidence="5" id="KW-0539">Nucleus</keyword>
<evidence type="ECO:0000256" key="3">
    <source>
        <dbReference type="ARBA" id="ARBA00023015"/>
    </source>
</evidence>
<keyword evidence="4" id="KW-0804">Transcription</keyword>
<feature type="compositionally biased region" description="Polar residues" evidence="7">
    <location>
        <begin position="476"/>
        <end position="488"/>
    </location>
</feature>
<comment type="caution">
    <text evidence="9">The sequence shown here is derived from an EMBL/GenBank/DDBJ whole genome shotgun (WGS) entry which is preliminary data.</text>
</comment>
<dbReference type="Proteomes" id="UP001218218">
    <property type="component" value="Unassembled WGS sequence"/>
</dbReference>
<dbReference type="PROSITE" id="PS00028">
    <property type="entry name" value="ZINC_FINGER_C2H2_1"/>
    <property type="match status" value="1"/>
</dbReference>
<dbReference type="InterPro" id="IPR001138">
    <property type="entry name" value="Zn2Cys6_DnaBD"/>
</dbReference>
<feature type="region of interest" description="Disordered" evidence="7">
    <location>
        <begin position="464"/>
        <end position="505"/>
    </location>
</feature>
<feature type="domain" description="C2H2-type" evidence="8">
    <location>
        <begin position="392"/>
        <end position="414"/>
    </location>
</feature>
<reference evidence="9" key="1">
    <citation type="submission" date="2023-03" db="EMBL/GenBank/DDBJ databases">
        <title>Massive genome expansion in bonnet fungi (Mycena s.s.) driven by repeated elements and novel gene families across ecological guilds.</title>
        <authorList>
            <consortium name="Lawrence Berkeley National Laboratory"/>
            <person name="Harder C.B."/>
            <person name="Miyauchi S."/>
            <person name="Viragh M."/>
            <person name="Kuo A."/>
            <person name="Thoen E."/>
            <person name="Andreopoulos B."/>
            <person name="Lu D."/>
            <person name="Skrede I."/>
            <person name="Drula E."/>
            <person name="Henrissat B."/>
            <person name="Morin E."/>
            <person name="Kohler A."/>
            <person name="Barry K."/>
            <person name="LaButti K."/>
            <person name="Morin E."/>
            <person name="Salamov A."/>
            <person name="Lipzen A."/>
            <person name="Mereny Z."/>
            <person name="Hegedus B."/>
            <person name="Baldrian P."/>
            <person name="Stursova M."/>
            <person name="Weitz H."/>
            <person name="Taylor A."/>
            <person name="Grigoriev I.V."/>
            <person name="Nagy L.G."/>
            <person name="Martin F."/>
            <person name="Kauserud H."/>
        </authorList>
    </citation>
    <scope>NUCLEOTIDE SEQUENCE</scope>
    <source>
        <strain evidence="9">CBHHK002</strain>
    </source>
</reference>
<organism evidence="9 10">
    <name type="scientific">Mycena albidolilacea</name>
    <dbReference type="NCBI Taxonomy" id="1033008"/>
    <lineage>
        <taxon>Eukaryota</taxon>
        <taxon>Fungi</taxon>
        <taxon>Dikarya</taxon>
        <taxon>Basidiomycota</taxon>
        <taxon>Agaricomycotina</taxon>
        <taxon>Agaricomycetes</taxon>
        <taxon>Agaricomycetidae</taxon>
        <taxon>Agaricales</taxon>
        <taxon>Marasmiineae</taxon>
        <taxon>Mycenaceae</taxon>
        <taxon>Mycena</taxon>
    </lineage>
</organism>
<dbReference type="PROSITE" id="PS50157">
    <property type="entry name" value="ZINC_FINGER_C2H2_2"/>
    <property type="match status" value="1"/>
</dbReference>
<dbReference type="PANTHER" id="PTHR47660:SF2">
    <property type="entry name" value="TRANSCRIPTION FACTOR WITH C2H2 AND ZN(2)-CYS(6) DNA BINDING DOMAIN (EUROFUNG)"/>
    <property type="match status" value="1"/>
</dbReference>
<gene>
    <name evidence="9" type="ORF">DFH08DRAFT_945054</name>
</gene>
<dbReference type="Pfam" id="PF00172">
    <property type="entry name" value="Zn_clus"/>
    <property type="match status" value="1"/>
</dbReference>
<dbReference type="SMART" id="SM00066">
    <property type="entry name" value="GAL4"/>
    <property type="match status" value="1"/>
</dbReference>
<evidence type="ECO:0000313" key="10">
    <source>
        <dbReference type="Proteomes" id="UP001218218"/>
    </source>
</evidence>
<feature type="region of interest" description="Disordered" evidence="7">
    <location>
        <begin position="602"/>
        <end position="629"/>
    </location>
</feature>
<evidence type="ECO:0000256" key="4">
    <source>
        <dbReference type="ARBA" id="ARBA00023163"/>
    </source>
</evidence>
<evidence type="ECO:0000256" key="1">
    <source>
        <dbReference type="ARBA" id="ARBA00022723"/>
    </source>
</evidence>
<evidence type="ECO:0000259" key="8">
    <source>
        <dbReference type="PROSITE" id="PS50157"/>
    </source>
</evidence>
<dbReference type="InterPro" id="IPR036864">
    <property type="entry name" value="Zn2-C6_fun-type_DNA-bd_sf"/>
</dbReference>
<sequence>MATIDATKVVGKEQFDAKVATAFKNVARVETPAADTQIFATLLGVTCRQTRRHRHRLPEGRENKGGETCASCGRTFTFLDIAETGLKAHSKEFLVDAITAKNGHVVGTDAQSFNCHECGTKSFEGGGYIYVAFGDGGSMQSRRTFEHNAFQFKWKSRGGGLTKKTRHNTWHLVPHRVTQRRSGNCVYIGGGQRLPDTTGKNVLQQPQNFVRSLPHASQGWNAHSPSSVDCGLNLQGNLHSANATKLEILAKKLAIEDGAAETELSNANADAISPWKTAQTCFSSIAPLVRALIDANLDTALEILTGFSGNQGVVIRRARNLDFPTSLNALNASGPFGAVVTLARRYLNTLPSLSRSAPPGLFYFSGYGTGHQWFIHQMRSHKGNMPSLPQTKYCPSCPAKFTRTTHLKRHLRSHLQSFGIHPKRPAAPPQAHVWAACAKTKTKCNLQYPCAKCSSRGRECVFQNNPKKSRDGGSERSPSTSPLRSTAGSPPSTPPLSFSPPECSWQTTNRFESPCSLLLGLPDLSEFASSSEGSSMHSTPGSEDFEICGGFPFDIGAYENHNPTPFDEWSVFPSSSSELDPALAGDSNSFCLDPNAGMDSFASFSRSLGPPRPPPRTPVENTNGNRPVTPPTLSLDYLHSRDEQCLVDASSAAPVHLFFTRLLPQVPLIHAPTWNIAATLPILMRIFRACGALFAKTPEGAGFAELTLSDIVSDIMVESSRLNDSGRDFGSDVSRSQIQLVIALVLLQTIPLFQRESQGAASPNLQYHALLVAIIRQTRLIGRVKSWRALDWADPESLESAWIEWAEVETIKRALRLAYAYSNDSSDSTYSTSWSVDMEMEIELVSFPCDDALWCAPSAAEWFAVAHTPSPHGVGMSRVYGATVKEALAALTAPSGIDSSAAVPLTSFGLFILIHAILRNIPLPHSPLGSWSRCTRAASSAERTHRTQLMLDNWLQVWLKSPEAAWSRHNGTVGLGEKPPLMCNSLPLYWLAQDTPVKLASKFIIVAEDTNGQEYLGGRATSMAYRRLCYRKHQKLAVRDGFGGKDCGRQEVTVPVDEMKPCPYTGPWAHDEYAMSLKMMRRDWDAQATRVAVLRRRDSRSSGVGMYGGSRTP</sequence>
<dbReference type="InterPro" id="IPR013087">
    <property type="entry name" value="Znf_C2H2_type"/>
</dbReference>